<dbReference type="EMBL" id="RXNU01000010">
    <property type="protein sequence ID" value="RTR37772.1"/>
    <property type="molecule type" value="Genomic_DNA"/>
</dbReference>
<sequence length="157" mass="17088">MRYQFRLFTHKVAIALIAVVLLQFAGANLGAHQLHLGSHDEESENHPHLQFTAEITSLAQCVDCTCSAETEFDFKSLDSSKNFASSNDPSSTHSHLVSKTETKTFDLCLDCQCHGGHVTAMSINSTTPLAPVDDALTSISSNYLPPEALPDYRPPIA</sequence>
<evidence type="ECO:0000313" key="1">
    <source>
        <dbReference type="EMBL" id="RTR37772.1"/>
    </source>
</evidence>
<comment type="caution">
    <text evidence="1">The sequence shown here is derived from an EMBL/GenBank/DDBJ whole genome shotgun (WGS) entry which is preliminary data.</text>
</comment>
<dbReference type="OrthoDB" id="6262888at2"/>
<dbReference type="AlphaFoldDB" id="A0A431WQ55"/>
<gene>
    <name evidence="1" type="ORF">EKG38_17285</name>
</gene>
<evidence type="ECO:0008006" key="3">
    <source>
        <dbReference type="Google" id="ProtNLM"/>
    </source>
</evidence>
<proteinExistence type="predicted"/>
<dbReference type="Proteomes" id="UP000267448">
    <property type="component" value="Unassembled WGS sequence"/>
</dbReference>
<organism evidence="1 2">
    <name type="scientific">Shewanella canadensis</name>
    <dbReference type="NCBI Taxonomy" id="271096"/>
    <lineage>
        <taxon>Bacteria</taxon>
        <taxon>Pseudomonadati</taxon>
        <taxon>Pseudomonadota</taxon>
        <taxon>Gammaproteobacteria</taxon>
        <taxon>Alteromonadales</taxon>
        <taxon>Shewanellaceae</taxon>
        <taxon>Shewanella</taxon>
    </lineage>
</organism>
<evidence type="ECO:0000313" key="2">
    <source>
        <dbReference type="Proteomes" id="UP000267448"/>
    </source>
</evidence>
<dbReference type="RefSeq" id="WP_126521469.1">
    <property type="nucleotide sequence ID" value="NZ_RXNU01000010.1"/>
</dbReference>
<name>A0A431WQ55_9GAMM</name>
<reference evidence="1 2" key="1">
    <citation type="submission" date="2018-12" db="EMBL/GenBank/DDBJ databases">
        <authorList>
            <person name="Yu L."/>
        </authorList>
    </citation>
    <scope>NUCLEOTIDE SEQUENCE [LARGE SCALE GENOMIC DNA]</scope>
    <source>
        <strain evidence="1 2">HAW-EB2</strain>
    </source>
</reference>
<protein>
    <recommendedName>
        <fullName evidence="3">DUF2946 domain-containing protein</fullName>
    </recommendedName>
</protein>
<accession>A0A431WQ55</accession>
<keyword evidence="2" id="KW-1185">Reference proteome</keyword>